<name>A0AA41Y9N6_9BACT</name>
<protein>
    <recommendedName>
        <fullName evidence="2">Putative gamma-glutamylcyclotransferase</fullName>
    </recommendedName>
</protein>
<evidence type="ECO:0000256" key="1">
    <source>
        <dbReference type="ARBA" id="ARBA00022679"/>
    </source>
</evidence>
<evidence type="ECO:0000259" key="3">
    <source>
        <dbReference type="Pfam" id="PF06094"/>
    </source>
</evidence>
<feature type="domain" description="Gamma-glutamylcyclotransferase AIG2-like" evidence="3">
    <location>
        <begin position="6"/>
        <end position="105"/>
    </location>
</feature>
<dbReference type="AlphaFoldDB" id="A0AA41Y9N6"/>
<dbReference type="InterPro" id="IPR009288">
    <property type="entry name" value="AIG2-like_dom"/>
</dbReference>
<dbReference type="CDD" id="cd06661">
    <property type="entry name" value="GGCT_like"/>
    <property type="match status" value="1"/>
</dbReference>
<dbReference type="PANTHER" id="PTHR31544">
    <property type="entry name" value="AIG2-LIKE PROTEIN D"/>
    <property type="match status" value="1"/>
</dbReference>
<dbReference type="GO" id="GO:0016740">
    <property type="term" value="F:transferase activity"/>
    <property type="evidence" value="ECO:0007669"/>
    <property type="project" value="UniProtKB-KW"/>
</dbReference>
<dbReference type="InterPro" id="IPR013024">
    <property type="entry name" value="GGCT-like"/>
</dbReference>
<dbReference type="Proteomes" id="UP001163821">
    <property type="component" value="Unassembled WGS sequence"/>
</dbReference>
<dbReference type="Gene3D" id="3.10.490.10">
    <property type="entry name" value="Gamma-glutamyl cyclotransferase-like"/>
    <property type="match status" value="1"/>
</dbReference>
<reference evidence="4" key="1">
    <citation type="submission" date="2022-10" db="EMBL/GenBank/DDBJ databases">
        <title>Gaoshiqiia sediminis gen. nov., sp. nov., isolated from coastal sediment.</title>
        <authorList>
            <person name="Yu W.X."/>
            <person name="Mu D.S."/>
            <person name="Du J.Z."/>
            <person name="Liang Y.Q."/>
        </authorList>
    </citation>
    <scope>NUCLEOTIDE SEQUENCE</scope>
    <source>
        <strain evidence="4">A06</strain>
    </source>
</reference>
<dbReference type="EMBL" id="JAPAAF010000048">
    <property type="protein sequence ID" value="MCW0484734.1"/>
    <property type="molecule type" value="Genomic_DNA"/>
</dbReference>
<keyword evidence="1" id="KW-0808">Transferase</keyword>
<accession>A0AA41Y9N6</accession>
<organism evidence="4 5">
    <name type="scientific">Gaoshiqia sediminis</name>
    <dbReference type="NCBI Taxonomy" id="2986998"/>
    <lineage>
        <taxon>Bacteria</taxon>
        <taxon>Pseudomonadati</taxon>
        <taxon>Bacteroidota</taxon>
        <taxon>Bacteroidia</taxon>
        <taxon>Marinilabiliales</taxon>
        <taxon>Prolixibacteraceae</taxon>
        <taxon>Gaoshiqia</taxon>
    </lineage>
</organism>
<dbReference type="RefSeq" id="WP_282593325.1">
    <property type="nucleotide sequence ID" value="NZ_JAPAAF010000048.1"/>
</dbReference>
<dbReference type="Pfam" id="PF06094">
    <property type="entry name" value="GGACT"/>
    <property type="match status" value="1"/>
</dbReference>
<keyword evidence="5" id="KW-1185">Reference proteome</keyword>
<dbReference type="InterPro" id="IPR036568">
    <property type="entry name" value="GGCT-like_sf"/>
</dbReference>
<dbReference type="PANTHER" id="PTHR31544:SF2">
    <property type="entry name" value="AIG2-LIKE PROTEIN D"/>
    <property type="match status" value="1"/>
</dbReference>
<comment type="caution">
    <text evidence="4">The sequence shown here is derived from an EMBL/GenBank/DDBJ whole genome shotgun (WGS) entry which is preliminary data.</text>
</comment>
<evidence type="ECO:0000313" key="5">
    <source>
        <dbReference type="Proteomes" id="UP001163821"/>
    </source>
</evidence>
<evidence type="ECO:0000256" key="2">
    <source>
        <dbReference type="ARBA" id="ARBA00030602"/>
    </source>
</evidence>
<dbReference type="InterPro" id="IPR045038">
    <property type="entry name" value="AIG2-like"/>
</dbReference>
<evidence type="ECO:0000313" key="4">
    <source>
        <dbReference type="EMBL" id="MCW0484734.1"/>
    </source>
</evidence>
<sequence>MDKLWLFSYGTLSDPEYIHLLLKRLPVYTEAVLPGYELLIHPANGYLFVAPSFGNEVAGMLFEITAKELLLLDLWEEVPLYEREEASVRTIAGEVRNAFVYVQKQTTGMPFSPQLAKSRRLILQEIEDFLESVRRRGFGH</sequence>
<gene>
    <name evidence="4" type="ORF">N2K84_18520</name>
</gene>
<dbReference type="SUPFAM" id="SSF110857">
    <property type="entry name" value="Gamma-glutamyl cyclotransferase-like"/>
    <property type="match status" value="1"/>
</dbReference>
<proteinExistence type="predicted"/>